<keyword evidence="1" id="KW-0285">Flavoprotein</keyword>
<dbReference type="InterPro" id="IPR023753">
    <property type="entry name" value="FAD/NAD-binding_dom"/>
</dbReference>
<dbReference type="InterPro" id="IPR036188">
    <property type="entry name" value="FAD/NAD-bd_sf"/>
</dbReference>
<sequence length="156" mass="16941">VIIASGKSSRPLNVPGEKKLIGRGVSYCATCDAPLFGNMDVAVIGGGNSALTAVSDLIKYAKKIFLLHRSTFIADPVLMERAKKSDKVEIYLGYIVEEIYGKDRVESIKIYSKDEDTEKILPVSGVFIEIGLIPNSQSVKDIVNSYPPGIPKNLIP</sequence>
<dbReference type="PANTHER" id="PTHR48105">
    <property type="entry name" value="THIOREDOXIN REDUCTASE 1-RELATED-RELATED"/>
    <property type="match status" value="1"/>
</dbReference>
<organism evidence="7">
    <name type="scientific">marine sediment metagenome</name>
    <dbReference type="NCBI Taxonomy" id="412755"/>
    <lineage>
        <taxon>unclassified sequences</taxon>
        <taxon>metagenomes</taxon>
        <taxon>ecological metagenomes</taxon>
    </lineage>
</organism>
<dbReference type="Pfam" id="PF07992">
    <property type="entry name" value="Pyr_redox_2"/>
    <property type="match status" value="1"/>
</dbReference>
<dbReference type="PRINTS" id="PR00469">
    <property type="entry name" value="PNDRDTASEII"/>
</dbReference>
<dbReference type="AlphaFoldDB" id="X1KJK1"/>
<name>X1KJK1_9ZZZZ</name>
<keyword evidence="2" id="KW-0274">FAD</keyword>
<dbReference type="EMBL" id="BARV01001243">
    <property type="protein sequence ID" value="GAH93785.1"/>
    <property type="molecule type" value="Genomic_DNA"/>
</dbReference>
<keyword evidence="4" id="KW-1015">Disulfide bond</keyword>
<accession>X1KJK1</accession>
<dbReference type="InterPro" id="IPR050097">
    <property type="entry name" value="Ferredoxin-NADP_redctase_2"/>
</dbReference>
<evidence type="ECO:0000256" key="1">
    <source>
        <dbReference type="ARBA" id="ARBA00022630"/>
    </source>
</evidence>
<keyword evidence="3" id="KW-0560">Oxidoreductase</keyword>
<gene>
    <name evidence="7" type="ORF">S06H3_03726</name>
</gene>
<evidence type="ECO:0000259" key="6">
    <source>
        <dbReference type="Pfam" id="PF07992"/>
    </source>
</evidence>
<evidence type="ECO:0000256" key="4">
    <source>
        <dbReference type="ARBA" id="ARBA00023157"/>
    </source>
</evidence>
<dbReference type="PROSITE" id="PS00573">
    <property type="entry name" value="PYRIDINE_REDOX_2"/>
    <property type="match status" value="1"/>
</dbReference>
<proteinExistence type="predicted"/>
<protein>
    <recommendedName>
        <fullName evidence="6">FAD/NAD(P)-binding domain-containing protein</fullName>
    </recommendedName>
</protein>
<evidence type="ECO:0000256" key="2">
    <source>
        <dbReference type="ARBA" id="ARBA00022827"/>
    </source>
</evidence>
<dbReference type="SUPFAM" id="SSF51905">
    <property type="entry name" value="FAD/NAD(P)-binding domain"/>
    <property type="match status" value="1"/>
</dbReference>
<evidence type="ECO:0000256" key="5">
    <source>
        <dbReference type="ARBA" id="ARBA00023284"/>
    </source>
</evidence>
<comment type="caution">
    <text evidence="7">The sequence shown here is derived from an EMBL/GenBank/DDBJ whole genome shotgun (WGS) entry which is preliminary data.</text>
</comment>
<dbReference type="InterPro" id="IPR008255">
    <property type="entry name" value="Pyr_nucl-diS_OxRdtase_2_AS"/>
</dbReference>
<dbReference type="Gene3D" id="3.50.50.60">
    <property type="entry name" value="FAD/NAD(P)-binding domain"/>
    <property type="match status" value="2"/>
</dbReference>
<evidence type="ECO:0000313" key="7">
    <source>
        <dbReference type="EMBL" id="GAH93785.1"/>
    </source>
</evidence>
<evidence type="ECO:0000256" key="3">
    <source>
        <dbReference type="ARBA" id="ARBA00023002"/>
    </source>
</evidence>
<dbReference type="PRINTS" id="PR00368">
    <property type="entry name" value="FADPNR"/>
</dbReference>
<feature type="domain" description="FAD/NAD(P)-binding" evidence="6">
    <location>
        <begin position="1"/>
        <end position="139"/>
    </location>
</feature>
<feature type="non-terminal residue" evidence="7">
    <location>
        <position position="1"/>
    </location>
</feature>
<keyword evidence="5" id="KW-0676">Redox-active center</keyword>
<reference evidence="7" key="1">
    <citation type="journal article" date="2014" name="Front. Microbiol.">
        <title>High frequency of phylogenetically diverse reductive dehalogenase-homologous genes in deep subseafloor sedimentary metagenomes.</title>
        <authorList>
            <person name="Kawai M."/>
            <person name="Futagami T."/>
            <person name="Toyoda A."/>
            <person name="Takaki Y."/>
            <person name="Nishi S."/>
            <person name="Hori S."/>
            <person name="Arai W."/>
            <person name="Tsubouchi T."/>
            <person name="Morono Y."/>
            <person name="Uchiyama I."/>
            <person name="Ito T."/>
            <person name="Fujiyama A."/>
            <person name="Inagaki F."/>
            <person name="Takami H."/>
        </authorList>
    </citation>
    <scope>NUCLEOTIDE SEQUENCE</scope>
    <source>
        <strain evidence="7">Expedition CK06-06</strain>
    </source>
</reference>
<dbReference type="GO" id="GO:0016668">
    <property type="term" value="F:oxidoreductase activity, acting on a sulfur group of donors, NAD(P) as acceptor"/>
    <property type="evidence" value="ECO:0007669"/>
    <property type="project" value="UniProtKB-ARBA"/>
</dbReference>